<dbReference type="Proteomes" id="UP001206925">
    <property type="component" value="Unassembled WGS sequence"/>
</dbReference>
<comment type="caution">
    <text evidence="10">The sequence shown here is derived from an EMBL/GenBank/DDBJ whole genome shotgun (WGS) entry which is preliminary data.</text>
</comment>
<keyword evidence="6 9" id="KW-1133">Transmembrane helix</keyword>
<keyword evidence="7 9" id="KW-0472">Membrane</keyword>
<comment type="similarity">
    <text evidence="2 9">Belongs to the SPCS2 family.</text>
</comment>
<evidence type="ECO:0000256" key="7">
    <source>
        <dbReference type="ARBA" id="ARBA00023136"/>
    </source>
</evidence>
<dbReference type="PANTHER" id="PTHR13085">
    <property type="entry name" value="MICROSOMAL SIGNAL PEPTIDASE 25 KDA SUBUNIT"/>
    <property type="match status" value="1"/>
</dbReference>
<feature type="transmembrane region" description="Helical" evidence="9">
    <location>
        <begin position="55"/>
        <end position="74"/>
    </location>
</feature>
<comment type="subcellular location">
    <subcellularLocation>
        <location evidence="1 9">Endoplasmic reticulum membrane</location>
        <topology evidence="1 9">Multi-pass membrane protein</topology>
    </subcellularLocation>
</comment>
<evidence type="ECO:0000256" key="3">
    <source>
        <dbReference type="ARBA" id="ARBA00017057"/>
    </source>
</evidence>
<dbReference type="GO" id="GO:0008233">
    <property type="term" value="F:peptidase activity"/>
    <property type="evidence" value="ECO:0007669"/>
    <property type="project" value="UniProtKB-UniRule"/>
</dbReference>
<dbReference type="AlphaFoldDB" id="A0AAD5G9I7"/>
<gene>
    <name evidence="10" type="ORF">M8C21_002355</name>
</gene>
<name>A0AAD5G9I7_AMBAR</name>
<evidence type="ECO:0000256" key="2">
    <source>
        <dbReference type="ARBA" id="ARBA00007324"/>
    </source>
</evidence>
<keyword evidence="4 9" id="KW-0812">Transmembrane</keyword>
<evidence type="ECO:0000256" key="5">
    <source>
        <dbReference type="ARBA" id="ARBA00022824"/>
    </source>
</evidence>
<dbReference type="EMBL" id="JAMZMK010009944">
    <property type="protein sequence ID" value="KAI7733557.1"/>
    <property type="molecule type" value="Genomic_DNA"/>
</dbReference>
<evidence type="ECO:0000256" key="4">
    <source>
        <dbReference type="ARBA" id="ARBA00022692"/>
    </source>
</evidence>
<protein>
    <recommendedName>
        <fullName evidence="3 9">Signal peptidase complex subunit 2</fullName>
    </recommendedName>
</protein>
<dbReference type="InterPro" id="IPR009582">
    <property type="entry name" value="Spc2/SPCS2"/>
</dbReference>
<organism evidence="10 11">
    <name type="scientific">Ambrosia artemisiifolia</name>
    <name type="common">Common ragweed</name>
    <dbReference type="NCBI Taxonomy" id="4212"/>
    <lineage>
        <taxon>Eukaryota</taxon>
        <taxon>Viridiplantae</taxon>
        <taxon>Streptophyta</taxon>
        <taxon>Embryophyta</taxon>
        <taxon>Tracheophyta</taxon>
        <taxon>Spermatophyta</taxon>
        <taxon>Magnoliopsida</taxon>
        <taxon>eudicotyledons</taxon>
        <taxon>Gunneridae</taxon>
        <taxon>Pentapetalae</taxon>
        <taxon>asterids</taxon>
        <taxon>campanulids</taxon>
        <taxon>Asterales</taxon>
        <taxon>Asteraceae</taxon>
        <taxon>Asteroideae</taxon>
        <taxon>Heliantheae alliance</taxon>
        <taxon>Heliantheae</taxon>
        <taxon>Ambrosia</taxon>
    </lineage>
</organism>
<dbReference type="GO" id="GO:0006465">
    <property type="term" value="P:signal peptide processing"/>
    <property type="evidence" value="ECO:0007669"/>
    <property type="project" value="UniProtKB-UniRule"/>
</dbReference>
<proteinExistence type="inferred from homology"/>
<evidence type="ECO:0000256" key="1">
    <source>
        <dbReference type="ARBA" id="ARBA00004477"/>
    </source>
</evidence>
<dbReference type="PANTHER" id="PTHR13085:SF0">
    <property type="entry name" value="SIGNAL PEPTIDASE COMPLEX SUBUNIT 2"/>
    <property type="match status" value="1"/>
</dbReference>
<sequence length="184" mass="20533">MTTTETVNGTTSSTTVNPKKTNLLDHHSIKHLLDETVTEIVASRGYSEDVRLSNVRLLIGAIIIIIALFAQFYYKKFPDNKNFLIGCILIVYTKEKNAFLFTYPPAGSAYNSTGLMVSSKLPRFSDMYTLTIASADPKSISAKPTVEFTKSVTKWFTKDGVLVEGLFWKDVEGLINDYANKKSK</sequence>
<comment type="function">
    <text evidence="8 9">Component of the signal peptidase complex (SPC) which catalyzes the cleavage of N-terminal signal sequences from nascent proteins as they are translocated into the lumen of the endoplasmic reticulum. Enhances the enzymatic activity of SPC and facilitates the interactions between different components of the translocation site.</text>
</comment>
<reference evidence="10" key="1">
    <citation type="submission" date="2022-06" db="EMBL/GenBank/DDBJ databases">
        <title>Uncovering the hologenomic basis of an extraordinary plant invasion.</title>
        <authorList>
            <person name="Bieker V.C."/>
            <person name="Martin M.D."/>
            <person name="Gilbert T."/>
            <person name="Hodgins K."/>
            <person name="Battlay P."/>
            <person name="Petersen B."/>
            <person name="Wilson J."/>
        </authorList>
    </citation>
    <scope>NUCLEOTIDE SEQUENCE</scope>
    <source>
        <strain evidence="10">AA19_3_7</strain>
        <tissue evidence="10">Leaf</tissue>
    </source>
</reference>
<dbReference type="GO" id="GO:0005787">
    <property type="term" value="C:signal peptidase complex"/>
    <property type="evidence" value="ECO:0007669"/>
    <property type="project" value="UniProtKB-UniRule"/>
</dbReference>
<comment type="caution">
    <text evidence="9">Lacks conserved residue(s) required for the propagation of feature annotation.</text>
</comment>
<evidence type="ECO:0000256" key="8">
    <source>
        <dbReference type="ARBA" id="ARBA00045608"/>
    </source>
</evidence>
<evidence type="ECO:0000313" key="11">
    <source>
        <dbReference type="Proteomes" id="UP001206925"/>
    </source>
</evidence>
<keyword evidence="11" id="KW-1185">Reference proteome</keyword>
<accession>A0AAD5G9I7</accession>
<dbReference type="GO" id="GO:0045047">
    <property type="term" value="P:protein targeting to ER"/>
    <property type="evidence" value="ECO:0007669"/>
    <property type="project" value="TreeGrafter"/>
</dbReference>
<evidence type="ECO:0000256" key="9">
    <source>
        <dbReference type="RuleBase" id="RU368033"/>
    </source>
</evidence>
<evidence type="ECO:0000256" key="6">
    <source>
        <dbReference type="ARBA" id="ARBA00022989"/>
    </source>
</evidence>
<keyword evidence="5 9" id="KW-0256">Endoplasmic reticulum</keyword>
<dbReference type="Pfam" id="PF06703">
    <property type="entry name" value="SPC25"/>
    <property type="match status" value="1"/>
</dbReference>
<evidence type="ECO:0000313" key="10">
    <source>
        <dbReference type="EMBL" id="KAI7733557.1"/>
    </source>
</evidence>